<gene>
    <name evidence="1" type="ORF">DM558_00635</name>
</gene>
<evidence type="ECO:0000313" key="1">
    <source>
        <dbReference type="EMBL" id="AZS49375.1"/>
    </source>
</evidence>
<proteinExistence type="predicted"/>
<evidence type="ECO:0008006" key="3">
    <source>
        <dbReference type="Google" id="ProtNLM"/>
    </source>
</evidence>
<name>A0A3Q9JK75_9GAMM</name>
<keyword evidence="2" id="KW-1185">Reference proteome</keyword>
<dbReference type="RefSeq" id="WP_127161592.1">
    <property type="nucleotide sequence ID" value="NZ_CP029822.1"/>
</dbReference>
<dbReference type="EMBL" id="CP029822">
    <property type="protein sequence ID" value="AZS49375.1"/>
    <property type="molecule type" value="Genomic_DNA"/>
</dbReference>
<dbReference type="AlphaFoldDB" id="A0A3Q9JK75"/>
<evidence type="ECO:0000313" key="2">
    <source>
        <dbReference type="Proteomes" id="UP000273143"/>
    </source>
</evidence>
<dbReference type="Proteomes" id="UP000273143">
    <property type="component" value="Chromosome"/>
</dbReference>
<organism evidence="1 2">
    <name type="scientific">Entomomonas moraniae</name>
    <dbReference type="NCBI Taxonomy" id="2213226"/>
    <lineage>
        <taxon>Bacteria</taxon>
        <taxon>Pseudomonadati</taxon>
        <taxon>Pseudomonadota</taxon>
        <taxon>Gammaproteobacteria</taxon>
        <taxon>Pseudomonadales</taxon>
        <taxon>Pseudomonadaceae</taxon>
        <taxon>Entomomonas</taxon>
    </lineage>
</organism>
<protein>
    <recommendedName>
        <fullName evidence="3">Lipoprotein</fullName>
    </recommendedName>
</protein>
<accession>A0A3Q9JK75</accession>
<dbReference type="PROSITE" id="PS51257">
    <property type="entry name" value="PROKAR_LIPOPROTEIN"/>
    <property type="match status" value="1"/>
</dbReference>
<dbReference type="KEGG" id="emo:DM558_00635"/>
<reference evidence="2" key="1">
    <citation type="submission" date="2018-06" db="EMBL/GenBank/DDBJ databases">
        <title>Complete genome of Pseudomonas insecticola strain QZS01.</title>
        <authorList>
            <person name="Wang J."/>
            <person name="Su Q."/>
        </authorList>
    </citation>
    <scope>NUCLEOTIDE SEQUENCE [LARGE SCALE GENOMIC DNA]</scope>
    <source>
        <strain evidence="2">QZS01</strain>
    </source>
</reference>
<sequence>MQKLCIVFCLLSLGLLGCSNKETSENPYKESHIVTVAPNYVIEVNEKPKLTKEQINAMSEEALKTRFSELQNEELALTPGQKKEFDMIGERLKELSTTY</sequence>